<keyword evidence="2 4" id="KW-0474">Menaquinone biosynthesis</keyword>
<sequence length="291" mass="31212">MPSVAARARTEQGPGAPELRGAGLRLGDISFLNCVPFRWGLAAGGAAARFSTLSAPPERLAEELLAGRLDVSPVSLARYLRHTDELELLPGVAIGSDGPVHSCHVVSHGPVELLDGRVVALSETSRTTTLLARMLLEDAVGVRPVYRAERQDVDAMLRTADAAVVIGDDALRLHAEARPGLTITDAGALWRDWTGLPMVFAVWAVRRDYAQAHPDRVRELGEALTDAVGLARAHPAEVAAAAARESAQGPGPAVEERVLRDYYRVLDYSLGDRQLTAVREFARRAAARGEL</sequence>
<comment type="catalytic activity">
    <reaction evidence="4">
        <text>chorismate = 3-[(1-carboxyvinyl)-oxy]benzoate + H2O</text>
        <dbReference type="Rhea" id="RHEA:40051"/>
        <dbReference type="ChEBI" id="CHEBI:15377"/>
        <dbReference type="ChEBI" id="CHEBI:29748"/>
        <dbReference type="ChEBI" id="CHEBI:76981"/>
        <dbReference type="EC" id="4.2.1.151"/>
    </reaction>
</comment>
<comment type="pathway">
    <text evidence="1 4">Quinol/quinone metabolism; menaquinone biosynthesis.</text>
</comment>
<dbReference type="InterPro" id="IPR003773">
    <property type="entry name" value="Menaquinone_biosynth"/>
</dbReference>
<dbReference type="EC" id="4.2.1.151" evidence="4"/>
<comment type="similarity">
    <text evidence="4">Belongs to the MqnA/MqnD family. MqnA subfamily.</text>
</comment>
<evidence type="ECO:0000256" key="1">
    <source>
        <dbReference type="ARBA" id="ARBA00004863"/>
    </source>
</evidence>
<keyword evidence="6" id="KW-1185">Reference proteome</keyword>
<dbReference type="PANTHER" id="PTHR37690">
    <property type="entry name" value="CHORISMATE DEHYDRATASE"/>
    <property type="match status" value="1"/>
</dbReference>
<dbReference type="CDD" id="cd13634">
    <property type="entry name" value="PBP2_Sco4506"/>
    <property type="match status" value="1"/>
</dbReference>
<evidence type="ECO:0000313" key="6">
    <source>
        <dbReference type="Proteomes" id="UP000317940"/>
    </source>
</evidence>
<dbReference type="SUPFAM" id="SSF53850">
    <property type="entry name" value="Periplasmic binding protein-like II"/>
    <property type="match status" value="1"/>
</dbReference>
<dbReference type="UniPathway" id="UPA00079"/>
<evidence type="ECO:0000313" key="5">
    <source>
        <dbReference type="EMBL" id="TWF90210.1"/>
    </source>
</evidence>
<dbReference type="GO" id="GO:0009234">
    <property type="term" value="P:menaquinone biosynthetic process"/>
    <property type="evidence" value="ECO:0007669"/>
    <property type="project" value="UniProtKB-UniRule"/>
</dbReference>
<comment type="function">
    <text evidence="4">Catalyzes the dehydration of chorismate into 3-[(1-carboxyvinyl)oxy]benzoate, a step in the biosynthesis of menaquinone (MK, vitamin K2).</text>
</comment>
<protein>
    <recommendedName>
        <fullName evidence="4">Chorismate dehydratase</fullName>
        <ecNumber evidence="4">4.2.1.151</ecNumber>
    </recommendedName>
    <alternativeName>
        <fullName evidence="4">Menaquinone biosynthetic enzyme MqnA</fullName>
    </alternativeName>
</protein>
<keyword evidence="3 4" id="KW-0456">Lyase</keyword>
<gene>
    <name evidence="4" type="primary">mqnA</name>
    <name evidence="5" type="ORF">FHX73_13254</name>
</gene>
<dbReference type="Proteomes" id="UP000317940">
    <property type="component" value="Unassembled WGS sequence"/>
</dbReference>
<dbReference type="GO" id="GO:0016836">
    <property type="term" value="F:hydro-lyase activity"/>
    <property type="evidence" value="ECO:0007669"/>
    <property type="project" value="UniProtKB-UniRule"/>
</dbReference>
<dbReference type="Pfam" id="PF02621">
    <property type="entry name" value="VitK2_biosynth"/>
    <property type="match status" value="1"/>
</dbReference>
<reference evidence="5 6" key="1">
    <citation type="submission" date="2019-06" db="EMBL/GenBank/DDBJ databases">
        <title>Sequencing the genomes of 1000 actinobacteria strains.</title>
        <authorList>
            <person name="Klenk H.-P."/>
        </authorList>
    </citation>
    <scope>NUCLEOTIDE SEQUENCE [LARGE SCALE GENOMIC DNA]</scope>
    <source>
        <strain evidence="5 6">DSM 44826</strain>
    </source>
</reference>
<dbReference type="EMBL" id="VIWT01000003">
    <property type="protein sequence ID" value="TWF90210.1"/>
    <property type="molecule type" value="Genomic_DNA"/>
</dbReference>
<organism evidence="5 6">
    <name type="scientific">Kitasatospora viridis</name>
    <dbReference type="NCBI Taxonomy" id="281105"/>
    <lineage>
        <taxon>Bacteria</taxon>
        <taxon>Bacillati</taxon>
        <taxon>Actinomycetota</taxon>
        <taxon>Actinomycetes</taxon>
        <taxon>Kitasatosporales</taxon>
        <taxon>Streptomycetaceae</taxon>
        <taxon>Kitasatospora</taxon>
    </lineage>
</organism>
<evidence type="ECO:0000256" key="3">
    <source>
        <dbReference type="ARBA" id="ARBA00023239"/>
    </source>
</evidence>
<dbReference type="HAMAP" id="MF_00995">
    <property type="entry name" value="MqnA"/>
    <property type="match status" value="1"/>
</dbReference>
<evidence type="ECO:0000256" key="2">
    <source>
        <dbReference type="ARBA" id="ARBA00022428"/>
    </source>
</evidence>
<name>A0A561TSY8_9ACTN</name>
<proteinExistence type="inferred from homology"/>
<dbReference type="AlphaFoldDB" id="A0A561TSY8"/>
<dbReference type="PANTHER" id="PTHR37690:SF1">
    <property type="entry name" value="CHORISMATE DEHYDRATASE"/>
    <property type="match status" value="1"/>
</dbReference>
<dbReference type="Gene3D" id="3.40.190.10">
    <property type="entry name" value="Periplasmic binding protein-like II"/>
    <property type="match status" value="2"/>
</dbReference>
<comment type="caution">
    <text evidence="5">The sequence shown here is derived from an EMBL/GenBank/DDBJ whole genome shotgun (WGS) entry which is preliminary data.</text>
</comment>
<accession>A0A561TSY8</accession>
<evidence type="ECO:0000256" key="4">
    <source>
        <dbReference type="HAMAP-Rule" id="MF_00995"/>
    </source>
</evidence>
<dbReference type="InterPro" id="IPR030868">
    <property type="entry name" value="MqnA"/>
</dbReference>